<proteinExistence type="predicted"/>
<evidence type="ECO:0000313" key="2">
    <source>
        <dbReference type="EMBL" id="EDW15186.1"/>
    </source>
</evidence>
<feature type="region of interest" description="Disordered" evidence="1">
    <location>
        <begin position="326"/>
        <end position="432"/>
    </location>
</feature>
<feature type="compositionally biased region" description="Low complexity" evidence="1">
    <location>
        <begin position="377"/>
        <end position="389"/>
    </location>
</feature>
<organism evidence="2 3">
    <name type="scientific">Drosophila mojavensis</name>
    <name type="common">Fruit fly</name>
    <dbReference type="NCBI Taxonomy" id="7230"/>
    <lineage>
        <taxon>Eukaryota</taxon>
        <taxon>Metazoa</taxon>
        <taxon>Ecdysozoa</taxon>
        <taxon>Arthropoda</taxon>
        <taxon>Hexapoda</taxon>
        <taxon>Insecta</taxon>
        <taxon>Pterygota</taxon>
        <taxon>Neoptera</taxon>
        <taxon>Endopterygota</taxon>
        <taxon>Diptera</taxon>
        <taxon>Brachycera</taxon>
        <taxon>Muscomorpha</taxon>
        <taxon>Ephydroidea</taxon>
        <taxon>Drosophilidae</taxon>
        <taxon>Drosophila</taxon>
    </lineage>
</organism>
<dbReference type="OrthoDB" id="8067121at2759"/>
<dbReference type="PhylomeDB" id="B4K6B3"/>
<evidence type="ECO:0000313" key="3">
    <source>
        <dbReference type="Proteomes" id="UP000009192"/>
    </source>
</evidence>
<dbReference type="HOGENOM" id="CLU_608709_0_0_1"/>
<protein>
    <submittedName>
        <fullName evidence="2">Uncharacterized protein, isoform A</fullName>
    </submittedName>
</protein>
<feature type="region of interest" description="Disordered" evidence="1">
    <location>
        <begin position="70"/>
        <end position="136"/>
    </location>
</feature>
<dbReference type="Proteomes" id="UP000009192">
    <property type="component" value="Unassembled WGS sequence"/>
</dbReference>
<feature type="compositionally biased region" description="Polar residues" evidence="1">
    <location>
        <begin position="344"/>
        <end position="353"/>
    </location>
</feature>
<feature type="compositionally biased region" description="Polar residues" evidence="1">
    <location>
        <begin position="396"/>
        <end position="410"/>
    </location>
</feature>
<dbReference type="AlphaFoldDB" id="B4K6B3"/>
<dbReference type="InParanoid" id="B4K6B3"/>
<keyword evidence="3" id="KW-1185">Reference proteome</keyword>
<accession>B4K6B3</accession>
<reference evidence="2 3" key="1">
    <citation type="journal article" date="2007" name="Nature">
        <title>Evolution of genes and genomes on the Drosophila phylogeny.</title>
        <authorList>
            <consortium name="Drosophila 12 Genomes Consortium"/>
            <person name="Clark A.G."/>
            <person name="Eisen M.B."/>
            <person name="Smith D.R."/>
            <person name="Bergman C.M."/>
            <person name="Oliver B."/>
            <person name="Markow T.A."/>
            <person name="Kaufman T.C."/>
            <person name="Kellis M."/>
            <person name="Gelbart W."/>
            <person name="Iyer V.N."/>
            <person name="Pollard D.A."/>
            <person name="Sackton T.B."/>
            <person name="Larracuente A.M."/>
            <person name="Singh N.D."/>
            <person name="Abad J.P."/>
            <person name="Abt D.N."/>
            <person name="Adryan B."/>
            <person name="Aguade M."/>
            <person name="Akashi H."/>
            <person name="Anderson W.W."/>
            <person name="Aquadro C.F."/>
            <person name="Ardell D.H."/>
            <person name="Arguello R."/>
            <person name="Artieri C.G."/>
            <person name="Barbash D.A."/>
            <person name="Barker D."/>
            <person name="Barsanti P."/>
            <person name="Batterham P."/>
            <person name="Batzoglou S."/>
            <person name="Begun D."/>
            <person name="Bhutkar A."/>
            <person name="Blanco E."/>
            <person name="Bosak S.A."/>
            <person name="Bradley R.K."/>
            <person name="Brand A.D."/>
            <person name="Brent M.R."/>
            <person name="Brooks A.N."/>
            <person name="Brown R.H."/>
            <person name="Butlin R.K."/>
            <person name="Caggese C."/>
            <person name="Calvi B.R."/>
            <person name="Bernardo de Carvalho A."/>
            <person name="Caspi A."/>
            <person name="Castrezana S."/>
            <person name="Celniker S.E."/>
            <person name="Chang J.L."/>
            <person name="Chapple C."/>
            <person name="Chatterji S."/>
            <person name="Chinwalla A."/>
            <person name="Civetta A."/>
            <person name="Clifton S.W."/>
            <person name="Comeron J.M."/>
            <person name="Costello J.C."/>
            <person name="Coyne J.A."/>
            <person name="Daub J."/>
            <person name="David R.G."/>
            <person name="Delcher A.L."/>
            <person name="Delehaunty K."/>
            <person name="Do C.B."/>
            <person name="Ebling H."/>
            <person name="Edwards K."/>
            <person name="Eickbush T."/>
            <person name="Evans J.D."/>
            <person name="Filipski A."/>
            <person name="Findeiss S."/>
            <person name="Freyhult E."/>
            <person name="Fulton L."/>
            <person name="Fulton R."/>
            <person name="Garcia A.C."/>
            <person name="Gardiner A."/>
            <person name="Garfield D.A."/>
            <person name="Garvin B.E."/>
            <person name="Gibson G."/>
            <person name="Gilbert D."/>
            <person name="Gnerre S."/>
            <person name="Godfrey J."/>
            <person name="Good R."/>
            <person name="Gotea V."/>
            <person name="Gravely B."/>
            <person name="Greenberg A.J."/>
            <person name="Griffiths-Jones S."/>
            <person name="Gross S."/>
            <person name="Guigo R."/>
            <person name="Gustafson E.A."/>
            <person name="Haerty W."/>
            <person name="Hahn M.W."/>
            <person name="Halligan D.L."/>
            <person name="Halpern A.L."/>
            <person name="Halter G.M."/>
            <person name="Han M.V."/>
            <person name="Heger A."/>
            <person name="Hillier L."/>
            <person name="Hinrichs A.S."/>
            <person name="Holmes I."/>
            <person name="Hoskins R.A."/>
            <person name="Hubisz M.J."/>
            <person name="Hultmark D."/>
            <person name="Huntley M.A."/>
            <person name="Jaffe D.B."/>
            <person name="Jagadeeshan S."/>
            <person name="Jeck W.R."/>
            <person name="Johnson J."/>
            <person name="Jones C.D."/>
            <person name="Jordan W.C."/>
            <person name="Karpen G.H."/>
            <person name="Kataoka E."/>
            <person name="Keightley P.D."/>
            <person name="Kheradpour P."/>
            <person name="Kirkness E.F."/>
            <person name="Koerich L.B."/>
            <person name="Kristiansen K."/>
            <person name="Kudrna D."/>
            <person name="Kulathinal R.J."/>
            <person name="Kumar S."/>
            <person name="Kwok R."/>
            <person name="Lander E."/>
            <person name="Langley C.H."/>
            <person name="Lapoint R."/>
            <person name="Lazzaro B.P."/>
            <person name="Lee S.J."/>
            <person name="Levesque L."/>
            <person name="Li R."/>
            <person name="Lin C.F."/>
            <person name="Lin M.F."/>
            <person name="Lindblad-Toh K."/>
            <person name="Llopart A."/>
            <person name="Long M."/>
            <person name="Low L."/>
            <person name="Lozovsky E."/>
            <person name="Lu J."/>
            <person name="Luo M."/>
            <person name="Machado C.A."/>
            <person name="Makalowski W."/>
            <person name="Marzo M."/>
            <person name="Matsuda M."/>
            <person name="Matzkin L."/>
            <person name="McAllister B."/>
            <person name="McBride C.S."/>
            <person name="McKernan B."/>
            <person name="McKernan K."/>
            <person name="Mendez-Lago M."/>
            <person name="Minx P."/>
            <person name="Mollenhauer M.U."/>
            <person name="Montooth K."/>
            <person name="Mount S.M."/>
            <person name="Mu X."/>
            <person name="Myers E."/>
            <person name="Negre B."/>
            <person name="Newfeld S."/>
            <person name="Nielsen R."/>
            <person name="Noor M.A."/>
            <person name="O'Grady P."/>
            <person name="Pachter L."/>
            <person name="Papaceit M."/>
            <person name="Parisi M.J."/>
            <person name="Parisi M."/>
            <person name="Parts L."/>
            <person name="Pedersen J.S."/>
            <person name="Pesole G."/>
            <person name="Phillippy A.M."/>
            <person name="Ponting C.P."/>
            <person name="Pop M."/>
            <person name="Porcelli D."/>
            <person name="Powell J.R."/>
            <person name="Prohaska S."/>
            <person name="Pruitt K."/>
            <person name="Puig M."/>
            <person name="Quesneville H."/>
            <person name="Ram K.R."/>
            <person name="Rand D."/>
            <person name="Rasmussen M.D."/>
            <person name="Reed L.K."/>
            <person name="Reenan R."/>
            <person name="Reily A."/>
            <person name="Remington K.A."/>
            <person name="Rieger T.T."/>
            <person name="Ritchie M.G."/>
            <person name="Robin C."/>
            <person name="Rogers Y.H."/>
            <person name="Rohde C."/>
            <person name="Rozas J."/>
            <person name="Rubenfield M.J."/>
            <person name="Ruiz A."/>
            <person name="Russo S."/>
            <person name="Salzberg S.L."/>
            <person name="Sanchez-Gracia A."/>
            <person name="Saranga D.J."/>
            <person name="Sato H."/>
            <person name="Schaeffer S.W."/>
            <person name="Schatz M.C."/>
            <person name="Schlenke T."/>
            <person name="Schwartz R."/>
            <person name="Segarra C."/>
            <person name="Singh R.S."/>
            <person name="Sirot L."/>
            <person name="Sirota M."/>
            <person name="Sisneros N.B."/>
            <person name="Smith C.D."/>
            <person name="Smith T.F."/>
            <person name="Spieth J."/>
            <person name="Stage D.E."/>
            <person name="Stark A."/>
            <person name="Stephan W."/>
            <person name="Strausberg R.L."/>
            <person name="Strempel S."/>
            <person name="Sturgill D."/>
            <person name="Sutton G."/>
            <person name="Sutton G.G."/>
            <person name="Tao W."/>
            <person name="Teichmann S."/>
            <person name="Tobari Y.N."/>
            <person name="Tomimura Y."/>
            <person name="Tsolas J.M."/>
            <person name="Valente V.L."/>
            <person name="Venter E."/>
            <person name="Venter J.C."/>
            <person name="Vicario S."/>
            <person name="Vieira F.G."/>
            <person name="Vilella A.J."/>
            <person name="Villasante A."/>
            <person name="Walenz B."/>
            <person name="Wang J."/>
            <person name="Wasserman M."/>
            <person name="Watts T."/>
            <person name="Wilson D."/>
            <person name="Wilson R.K."/>
            <person name="Wing R.A."/>
            <person name="Wolfner M.F."/>
            <person name="Wong A."/>
            <person name="Wong G.K."/>
            <person name="Wu C.I."/>
            <person name="Wu G."/>
            <person name="Yamamoto D."/>
            <person name="Yang H.P."/>
            <person name="Yang S.P."/>
            <person name="Yorke J.A."/>
            <person name="Yoshida K."/>
            <person name="Zdobnov E."/>
            <person name="Zhang P."/>
            <person name="Zhang Y."/>
            <person name="Zimin A.V."/>
            <person name="Baldwin J."/>
            <person name="Abdouelleil A."/>
            <person name="Abdulkadir J."/>
            <person name="Abebe A."/>
            <person name="Abera B."/>
            <person name="Abreu J."/>
            <person name="Acer S.C."/>
            <person name="Aftuck L."/>
            <person name="Alexander A."/>
            <person name="An P."/>
            <person name="Anderson E."/>
            <person name="Anderson S."/>
            <person name="Arachi H."/>
            <person name="Azer M."/>
            <person name="Bachantsang P."/>
            <person name="Barry A."/>
            <person name="Bayul T."/>
            <person name="Berlin A."/>
            <person name="Bessette D."/>
            <person name="Bloom T."/>
            <person name="Blye J."/>
            <person name="Boguslavskiy L."/>
            <person name="Bonnet C."/>
            <person name="Boukhgalter B."/>
            <person name="Bourzgui I."/>
            <person name="Brown A."/>
            <person name="Cahill P."/>
            <person name="Channer S."/>
            <person name="Cheshatsang Y."/>
            <person name="Chuda L."/>
            <person name="Citroen M."/>
            <person name="Collymore A."/>
            <person name="Cooke P."/>
            <person name="Costello M."/>
            <person name="D'Aco K."/>
            <person name="Daza R."/>
            <person name="De Haan G."/>
            <person name="DeGray S."/>
            <person name="DeMaso C."/>
            <person name="Dhargay N."/>
            <person name="Dooley K."/>
            <person name="Dooley E."/>
            <person name="Doricent M."/>
            <person name="Dorje P."/>
            <person name="Dorjee K."/>
            <person name="Dupes A."/>
            <person name="Elong R."/>
            <person name="Falk J."/>
            <person name="Farina A."/>
            <person name="Faro S."/>
            <person name="Ferguson D."/>
            <person name="Fisher S."/>
            <person name="Foley C.D."/>
            <person name="Franke A."/>
            <person name="Friedrich D."/>
            <person name="Gadbois L."/>
            <person name="Gearin G."/>
            <person name="Gearin C.R."/>
            <person name="Giannoukos G."/>
            <person name="Goode T."/>
            <person name="Graham J."/>
            <person name="Grandbois E."/>
            <person name="Grewal S."/>
            <person name="Gyaltsen K."/>
            <person name="Hafez N."/>
            <person name="Hagos B."/>
            <person name="Hall J."/>
            <person name="Henson C."/>
            <person name="Hollinger A."/>
            <person name="Honan T."/>
            <person name="Huard M.D."/>
            <person name="Hughes L."/>
            <person name="Hurhula B."/>
            <person name="Husby M.E."/>
            <person name="Kamat A."/>
            <person name="Kanga B."/>
            <person name="Kashin S."/>
            <person name="Khazanovich D."/>
            <person name="Kisner P."/>
            <person name="Lance K."/>
            <person name="Lara M."/>
            <person name="Lee W."/>
            <person name="Lennon N."/>
            <person name="Letendre F."/>
            <person name="LeVine R."/>
            <person name="Lipovsky A."/>
            <person name="Liu X."/>
            <person name="Liu J."/>
            <person name="Liu S."/>
            <person name="Lokyitsang T."/>
            <person name="Lokyitsang Y."/>
            <person name="Lubonja R."/>
            <person name="Lui A."/>
            <person name="MacDonald P."/>
            <person name="Magnisalis V."/>
            <person name="Maru K."/>
            <person name="Matthews C."/>
            <person name="McCusker W."/>
            <person name="McDonough S."/>
            <person name="Mehta T."/>
            <person name="Meldrim J."/>
            <person name="Meneus L."/>
            <person name="Mihai O."/>
            <person name="Mihalev A."/>
            <person name="Mihova T."/>
            <person name="Mittelman R."/>
            <person name="Mlenga V."/>
            <person name="Montmayeur A."/>
            <person name="Mulrain L."/>
            <person name="Navidi A."/>
            <person name="Naylor J."/>
            <person name="Negash T."/>
            <person name="Nguyen T."/>
            <person name="Nguyen N."/>
            <person name="Nicol R."/>
            <person name="Norbu C."/>
            <person name="Norbu N."/>
            <person name="Novod N."/>
            <person name="O'Neill B."/>
            <person name="Osman S."/>
            <person name="Markiewicz E."/>
            <person name="Oyono O.L."/>
            <person name="Patti C."/>
            <person name="Phunkhang P."/>
            <person name="Pierre F."/>
            <person name="Priest M."/>
            <person name="Raghuraman S."/>
            <person name="Rege F."/>
            <person name="Reyes R."/>
            <person name="Rise C."/>
            <person name="Rogov P."/>
            <person name="Ross K."/>
            <person name="Ryan E."/>
            <person name="Settipalli S."/>
            <person name="Shea T."/>
            <person name="Sherpa N."/>
            <person name="Shi L."/>
            <person name="Shih D."/>
            <person name="Sparrow T."/>
            <person name="Spaulding J."/>
            <person name="Stalker J."/>
            <person name="Stange-Thomann N."/>
            <person name="Stavropoulos S."/>
            <person name="Stone C."/>
            <person name="Strader C."/>
            <person name="Tesfaye S."/>
            <person name="Thomson T."/>
            <person name="Thoulutsang Y."/>
            <person name="Thoulutsang D."/>
            <person name="Topham K."/>
            <person name="Topping I."/>
            <person name="Tsamla T."/>
            <person name="Vassiliev H."/>
            <person name="Vo A."/>
            <person name="Wangchuk T."/>
            <person name="Wangdi T."/>
            <person name="Weiand M."/>
            <person name="Wilkinson J."/>
            <person name="Wilson A."/>
            <person name="Yadav S."/>
            <person name="Young G."/>
            <person name="Yu Q."/>
            <person name="Zembek L."/>
            <person name="Zhong D."/>
            <person name="Zimmer A."/>
            <person name="Zwirko Z."/>
            <person name="Jaffe D.B."/>
            <person name="Alvarez P."/>
            <person name="Brockman W."/>
            <person name="Butler J."/>
            <person name="Chin C."/>
            <person name="Gnerre S."/>
            <person name="Grabherr M."/>
            <person name="Kleber M."/>
            <person name="Mauceli E."/>
            <person name="MacCallum I."/>
        </authorList>
    </citation>
    <scope>NUCLEOTIDE SEQUENCE [LARGE SCALE GENOMIC DNA]</scope>
    <source>
        <strain evidence="3">Tucson 15081-1352.22</strain>
    </source>
</reference>
<dbReference type="EMBL" id="CH933806">
    <property type="protein sequence ID" value="EDW15186.1"/>
    <property type="molecule type" value="Genomic_DNA"/>
</dbReference>
<name>B4K6B3_DROMO</name>
<dbReference type="eggNOG" id="ENOG502TBDE">
    <property type="taxonomic scope" value="Eukaryota"/>
</dbReference>
<dbReference type="OMA" id="RPQHQLW"/>
<evidence type="ECO:0000256" key="1">
    <source>
        <dbReference type="SAM" id="MobiDB-lite"/>
    </source>
</evidence>
<sequence>MFPNYCFAKVPNDYGYDLLYMPKNAYNGNRQRVDSRPLRHRGKVTDDGFLAQQALQDRHNERLRRLHVLKPQPRSAGRSVEFRLPPMDQQLPRDRAHAGSIEIDDREYGKRQQQGPPQPQGAPPARNLPDLSRGPSETSSDFFNILYDNVLNAVHSAVEHMVTKHFAHIVTRMDEIASDLTQQETLMKQHNNDVMGKIVEQNESSLNQFKFVAQMLIDNQTLFYRALNNQRQSKRKLCTDDLTDESKCYSVECAQRLLDEYDQREESDTAVQRPKASPSQDRPQHQLWEQQDLRPLFQQSTCKNCSHKSSRSGNSSCSRPIAVQRTGKGISTTSMPDLHRSPLFPSSRTLSCKSSKHSSQRLVTPTMWTPLGTGPRGSQASPSSATGSSRKCRCQVNPSAPVTQATSSVGSKRKLRSYGKSLPSLDDERSQK</sequence>
<feature type="region of interest" description="Disordered" evidence="1">
    <location>
        <begin position="263"/>
        <end position="286"/>
    </location>
</feature>
<gene>
    <name evidence="2" type="primary">Dmoj\GI22914</name>
    <name evidence="2" type="ORF">Dmoj_GI22914</name>
</gene>